<proteinExistence type="predicted"/>
<sequence length="59" mass="6297">MNEECIAQIEALQRKLSNECALAEASLVAISTALAEIGMPLGIDVSPIENIARLSERLS</sequence>
<reference evidence="2" key="1">
    <citation type="submission" date="2015-09" db="EMBL/GenBank/DDBJ databases">
        <authorList>
            <consortium name="Pathogen Informatics"/>
        </authorList>
    </citation>
    <scope>NUCLEOTIDE SEQUENCE [LARGE SCALE GENOMIC DNA]</scope>
    <source>
        <strain evidence="2">Lake Konstanz</strain>
    </source>
</reference>
<dbReference type="EMBL" id="CYKH01002055">
    <property type="protein sequence ID" value="CUI15329.1"/>
    <property type="molecule type" value="Genomic_DNA"/>
</dbReference>
<evidence type="ECO:0000313" key="1">
    <source>
        <dbReference type="EMBL" id="CUI15329.1"/>
    </source>
</evidence>
<accession>A0A0S4KI20</accession>
<protein>
    <submittedName>
        <fullName evidence="1">Uncharacterized protein</fullName>
    </submittedName>
</protein>
<gene>
    <name evidence="1" type="ORF">BSAL_37980</name>
</gene>
<evidence type="ECO:0000313" key="2">
    <source>
        <dbReference type="Proteomes" id="UP000051952"/>
    </source>
</evidence>
<organism evidence="1 2">
    <name type="scientific">Bodo saltans</name>
    <name type="common">Flagellated protozoan</name>
    <dbReference type="NCBI Taxonomy" id="75058"/>
    <lineage>
        <taxon>Eukaryota</taxon>
        <taxon>Discoba</taxon>
        <taxon>Euglenozoa</taxon>
        <taxon>Kinetoplastea</taxon>
        <taxon>Metakinetoplastina</taxon>
        <taxon>Eubodonida</taxon>
        <taxon>Bodonidae</taxon>
        <taxon>Bodo</taxon>
    </lineage>
</organism>
<name>A0A0S4KI20_BODSA</name>
<dbReference type="Proteomes" id="UP000051952">
    <property type="component" value="Unassembled WGS sequence"/>
</dbReference>
<keyword evidence="2" id="KW-1185">Reference proteome</keyword>
<dbReference type="VEuPathDB" id="TriTrypDB:BSAL_37980"/>
<dbReference type="AlphaFoldDB" id="A0A0S4KI20"/>